<reference evidence="2 3" key="1">
    <citation type="submission" date="2018-10" db="EMBL/GenBank/DDBJ databases">
        <title>Isolation, diversity and antifungal activity of actinobacteria from wheat.</title>
        <authorList>
            <person name="Han C."/>
        </authorList>
    </citation>
    <scope>NUCLEOTIDE SEQUENCE [LARGE SCALE GENOMIC DNA]</scope>
    <source>
        <strain evidence="2 3">NEAU-YY642</strain>
    </source>
</reference>
<gene>
    <name evidence="2" type="ORF">EBN88_16760</name>
</gene>
<dbReference type="InterPro" id="IPR001387">
    <property type="entry name" value="Cro/C1-type_HTH"/>
</dbReference>
<feature type="domain" description="HTH cro/C1-type" evidence="1">
    <location>
        <begin position="28"/>
        <end position="84"/>
    </location>
</feature>
<accession>A0A3M2LQW6</accession>
<dbReference type="Pfam" id="PF13560">
    <property type="entry name" value="HTH_31"/>
    <property type="match status" value="1"/>
</dbReference>
<dbReference type="Pfam" id="PF19054">
    <property type="entry name" value="DUF5753"/>
    <property type="match status" value="1"/>
</dbReference>
<dbReference type="CDD" id="cd00093">
    <property type="entry name" value="HTH_XRE"/>
    <property type="match status" value="1"/>
</dbReference>
<dbReference type="PROSITE" id="PS50943">
    <property type="entry name" value="HTH_CROC1"/>
    <property type="match status" value="1"/>
</dbReference>
<dbReference type="InterPro" id="IPR010982">
    <property type="entry name" value="Lambda_DNA-bd_dom_sf"/>
</dbReference>
<dbReference type="Proteomes" id="UP000278673">
    <property type="component" value="Unassembled WGS sequence"/>
</dbReference>
<dbReference type="Gene3D" id="1.10.260.40">
    <property type="entry name" value="lambda repressor-like DNA-binding domains"/>
    <property type="match status" value="1"/>
</dbReference>
<dbReference type="EMBL" id="RFFJ01000090">
    <property type="protein sequence ID" value="RMI38485.1"/>
    <property type="molecule type" value="Genomic_DNA"/>
</dbReference>
<sequence length="283" mass="31372">MAKRQVNGHHDGPANEGLNYLEYLGREVRVAREGRRLSQSQLGTAVGYSKSYVSKVEVGAIIPSEKFAKGCDLVLGTNGSIERLRERLIKRGHPSWFAPFVKMEATAVEILNYSPSLIPGLLQTAEYARFLFQAWDPRATEETLAGLVKSRQDRQSVLTGSPAPELWSIIHETAFHTMVGGQEVMHRALGHLREMAGLPNVTVQVLPFSAGAPAVAEPFILLRQMDGRRTPFGDTVLGGQMSESPDQVGLLLQAYERLRAESLGVRDSLKFVERRLKDYDDQS</sequence>
<comment type="caution">
    <text evidence="2">The sequence shown here is derived from an EMBL/GenBank/DDBJ whole genome shotgun (WGS) entry which is preliminary data.</text>
</comment>
<dbReference type="GO" id="GO:0003677">
    <property type="term" value="F:DNA binding"/>
    <property type="evidence" value="ECO:0007669"/>
    <property type="project" value="InterPro"/>
</dbReference>
<proteinExistence type="predicted"/>
<name>A0A3M2LQW6_9ACTN</name>
<dbReference type="RefSeq" id="WP_122184693.1">
    <property type="nucleotide sequence ID" value="NZ_RFFJ01000090.1"/>
</dbReference>
<protein>
    <submittedName>
        <fullName evidence="2">XRE family transcriptional regulator</fullName>
    </submittedName>
</protein>
<evidence type="ECO:0000313" key="2">
    <source>
        <dbReference type="EMBL" id="RMI38485.1"/>
    </source>
</evidence>
<dbReference type="AlphaFoldDB" id="A0A3M2LQW6"/>
<keyword evidence="3" id="KW-1185">Reference proteome</keyword>
<dbReference type="SUPFAM" id="SSF47413">
    <property type="entry name" value="lambda repressor-like DNA-binding domains"/>
    <property type="match status" value="1"/>
</dbReference>
<dbReference type="SMART" id="SM00530">
    <property type="entry name" value="HTH_XRE"/>
    <property type="match status" value="1"/>
</dbReference>
<organism evidence="2 3">
    <name type="scientific">Streptomyces triticirhizae</name>
    <dbReference type="NCBI Taxonomy" id="2483353"/>
    <lineage>
        <taxon>Bacteria</taxon>
        <taxon>Bacillati</taxon>
        <taxon>Actinomycetota</taxon>
        <taxon>Actinomycetes</taxon>
        <taxon>Kitasatosporales</taxon>
        <taxon>Streptomycetaceae</taxon>
        <taxon>Streptomyces</taxon>
    </lineage>
</organism>
<evidence type="ECO:0000313" key="3">
    <source>
        <dbReference type="Proteomes" id="UP000278673"/>
    </source>
</evidence>
<dbReference type="InterPro" id="IPR043917">
    <property type="entry name" value="DUF5753"/>
</dbReference>
<evidence type="ECO:0000259" key="1">
    <source>
        <dbReference type="PROSITE" id="PS50943"/>
    </source>
</evidence>